<name>A0A8C0KEH6_CANLU</name>
<evidence type="ECO:0000313" key="2">
    <source>
        <dbReference type="Ensembl" id="ENSCAFP00020014225.1"/>
    </source>
</evidence>
<dbReference type="Proteomes" id="UP000694391">
    <property type="component" value="Unplaced"/>
</dbReference>
<dbReference type="GeneTree" id="ENSGT00410000028909"/>
<dbReference type="Ensembl" id="ENSCAFT00020016542.1">
    <property type="protein sequence ID" value="ENSCAFP00020014225.1"/>
    <property type="gene ID" value="ENSCAFG00020011517.1"/>
</dbReference>
<reference evidence="2" key="1">
    <citation type="submission" date="2025-08" db="UniProtKB">
        <authorList>
            <consortium name="Ensembl"/>
        </authorList>
    </citation>
    <scope>IDENTIFICATION</scope>
</reference>
<dbReference type="AlphaFoldDB" id="A0A8C0KEH6"/>
<reference evidence="2" key="2">
    <citation type="submission" date="2025-09" db="UniProtKB">
        <authorList>
            <consortium name="Ensembl"/>
        </authorList>
    </citation>
    <scope>IDENTIFICATION</scope>
</reference>
<proteinExistence type="predicted"/>
<keyword evidence="3" id="KW-1185">Reference proteome</keyword>
<sequence length="217" mass="22572">MTIYILKFSRVRRLQREAGPGRRRGAAQDGGHPAAAVVDALGQRAAVHAQLQVLALLVGHGQRLGHAQRQRQVAAQLAHEHGGADVARVHLHGAAALALPHHQALGVAVAAARAAVHEGRRQVVAHRLVHLLLRARAVGLEDDGHLRGSTAPSAAGHLGFPNCSRNPPPGRLLAGPTSSGSQGTRASGSPKLGAVAPRKDHNVLRCGLLSGTEVMAF</sequence>
<feature type="compositionally biased region" description="Polar residues" evidence="1">
    <location>
        <begin position="176"/>
        <end position="187"/>
    </location>
</feature>
<organism evidence="2 3">
    <name type="scientific">Canis lupus dingo</name>
    <name type="common">dingo</name>
    <dbReference type="NCBI Taxonomy" id="286419"/>
    <lineage>
        <taxon>Eukaryota</taxon>
        <taxon>Metazoa</taxon>
        <taxon>Chordata</taxon>
        <taxon>Craniata</taxon>
        <taxon>Vertebrata</taxon>
        <taxon>Euteleostomi</taxon>
        <taxon>Mammalia</taxon>
        <taxon>Eutheria</taxon>
        <taxon>Laurasiatheria</taxon>
        <taxon>Carnivora</taxon>
        <taxon>Caniformia</taxon>
        <taxon>Canidae</taxon>
        <taxon>Canis</taxon>
    </lineage>
</organism>
<accession>A0A8C0KEH6</accession>
<evidence type="ECO:0000313" key="3">
    <source>
        <dbReference type="Proteomes" id="UP000694391"/>
    </source>
</evidence>
<protein>
    <submittedName>
        <fullName evidence="2">Uncharacterized protein</fullName>
    </submittedName>
</protein>
<feature type="region of interest" description="Disordered" evidence="1">
    <location>
        <begin position="149"/>
        <end position="196"/>
    </location>
</feature>
<evidence type="ECO:0000256" key="1">
    <source>
        <dbReference type="SAM" id="MobiDB-lite"/>
    </source>
</evidence>